<evidence type="ECO:0000313" key="4">
    <source>
        <dbReference type="Proteomes" id="UP001165378"/>
    </source>
</evidence>
<protein>
    <submittedName>
        <fullName evidence="3">Uncharacterized protein</fullName>
    </submittedName>
</protein>
<comment type="caution">
    <text evidence="3">The sequence shown here is derived from an EMBL/GenBank/DDBJ whole genome shotgun (WGS) entry which is preliminary data.</text>
</comment>
<reference evidence="3" key="1">
    <citation type="submission" date="2022-01" db="EMBL/GenBank/DDBJ databases">
        <title>Genome-Based Taxonomic Classification of the Phylum Actinobacteria.</title>
        <authorList>
            <person name="Gao Y."/>
        </authorList>
    </citation>
    <scope>NUCLEOTIDE SEQUENCE</scope>
    <source>
        <strain evidence="3">KLBMP 8922</strain>
    </source>
</reference>
<accession>A0AA41TYB4</accession>
<dbReference type="EMBL" id="JAKFHA010000001">
    <property type="protein sequence ID" value="MCF2526216.1"/>
    <property type="molecule type" value="Genomic_DNA"/>
</dbReference>
<dbReference type="RefSeq" id="WP_235050266.1">
    <property type="nucleotide sequence ID" value="NZ_JAKFHA010000001.1"/>
</dbReference>
<feature type="region of interest" description="Disordered" evidence="1">
    <location>
        <begin position="99"/>
        <end position="163"/>
    </location>
</feature>
<dbReference type="Proteomes" id="UP001165378">
    <property type="component" value="Unassembled WGS sequence"/>
</dbReference>
<name>A0AA41TYB4_9ACTN</name>
<dbReference type="AlphaFoldDB" id="A0AA41TYB4"/>
<proteinExistence type="predicted"/>
<keyword evidence="2" id="KW-0812">Transmembrane</keyword>
<gene>
    <name evidence="3" type="ORF">LZ495_03130</name>
</gene>
<feature type="compositionally biased region" description="Gly residues" evidence="1">
    <location>
        <begin position="154"/>
        <end position="163"/>
    </location>
</feature>
<evidence type="ECO:0000256" key="2">
    <source>
        <dbReference type="SAM" id="Phobius"/>
    </source>
</evidence>
<evidence type="ECO:0000313" key="3">
    <source>
        <dbReference type="EMBL" id="MCF2526216.1"/>
    </source>
</evidence>
<keyword evidence="2" id="KW-0472">Membrane</keyword>
<keyword evidence="4" id="KW-1185">Reference proteome</keyword>
<sequence length="163" mass="17107">MTGRSDGQTGVLVFTAYLADDVPDDELVDQAREMDQLYAELRGAGVNAEVRRPEEAPEGFRGVEPQALLTIAIGMGQALAVNVIGDILVRWLRGSRFRRVREQRPDGTSEIGGVDPPLPEARPEAEPATEPGAAGAGEDGAEDADPGDDDGERGTGGRPDGAA</sequence>
<feature type="transmembrane region" description="Helical" evidence="2">
    <location>
        <begin position="67"/>
        <end position="89"/>
    </location>
</feature>
<keyword evidence="2" id="KW-1133">Transmembrane helix</keyword>
<feature type="compositionally biased region" description="Acidic residues" evidence="1">
    <location>
        <begin position="139"/>
        <end position="151"/>
    </location>
</feature>
<evidence type="ECO:0000256" key="1">
    <source>
        <dbReference type="SAM" id="MobiDB-lite"/>
    </source>
</evidence>
<organism evidence="3 4">
    <name type="scientific">Yinghuangia soli</name>
    <dbReference type="NCBI Taxonomy" id="2908204"/>
    <lineage>
        <taxon>Bacteria</taxon>
        <taxon>Bacillati</taxon>
        <taxon>Actinomycetota</taxon>
        <taxon>Actinomycetes</taxon>
        <taxon>Kitasatosporales</taxon>
        <taxon>Streptomycetaceae</taxon>
        <taxon>Yinghuangia</taxon>
    </lineage>
</organism>